<reference evidence="2" key="1">
    <citation type="submission" date="2022-11" db="UniProtKB">
        <authorList>
            <consortium name="WormBaseParasite"/>
        </authorList>
    </citation>
    <scope>IDENTIFICATION</scope>
</reference>
<evidence type="ECO:0000313" key="1">
    <source>
        <dbReference type="Proteomes" id="UP000887579"/>
    </source>
</evidence>
<sequence>MRFILSFAILAFASHGILGAVVGKSGYEPQFKRPPHRQQQQNHDLSTQNPNSRDVEDEEFNFQQDVPQFRHHHFGGAAEEPQRLFPLHHTPEHNEDDSDDMDDDNDDQVEFEHRPRGPRSFGYHPSRGRRSFGYYPARGRRETHYVPQGPGQPENRNDDVPRKLPGPPSPYYHGRGRRSFGYYPARGRRSASSYE</sequence>
<proteinExistence type="predicted"/>
<name>A0AC34GV09_9BILA</name>
<dbReference type="Proteomes" id="UP000887579">
    <property type="component" value="Unplaced"/>
</dbReference>
<evidence type="ECO:0000313" key="2">
    <source>
        <dbReference type="WBParaSite" id="ES5_v2.g8625.t1"/>
    </source>
</evidence>
<accession>A0AC34GV09</accession>
<dbReference type="WBParaSite" id="ES5_v2.g8625.t1">
    <property type="protein sequence ID" value="ES5_v2.g8625.t1"/>
    <property type="gene ID" value="ES5_v2.g8625"/>
</dbReference>
<organism evidence="1 2">
    <name type="scientific">Panagrolaimus sp. ES5</name>
    <dbReference type="NCBI Taxonomy" id="591445"/>
    <lineage>
        <taxon>Eukaryota</taxon>
        <taxon>Metazoa</taxon>
        <taxon>Ecdysozoa</taxon>
        <taxon>Nematoda</taxon>
        <taxon>Chromadorea</taxon>
        <taxon>Rhabditida</taxon>
        <taxon>Tylenchina</taxon>
        <taxon>Panagrolaimomorpha</taxon>
        <taxon>Panagrolaimoidea</taxon>
        <taxon>Panagrolaimidae</taxon>
        <taxon>Panagrolaimus</taxon>
    </lineage>
</organism>
<protein>
    <submittedName>
        <fullName evidence="2">Uncharacterized protein</fullName>
    </submittedName>
</protein>